<comment type="subcellular location">
    <subcellularLocation>
        <location evidence="2">Chromosome</location>
    </subcellularLocation>
    <subcellularLocation>
        <location evidence="1">Nucleus</location>
    </subcellularLocation>
</comment>
<proteinExistence type="inferred from homology"/>
<dbReference type="Proteomes" id="UP000224634">
    <property type="component" value="Unassembled WGS sequence"/>
</dbReference>
<dbReference type="PANTHER" id="PTHR19306:SF6">
    <property type="entry name" value="STRUCTURAL MAINTENANCE OF CHROMOSOMES PROTEIN 6"/>
    <property type="match status" value="1"/>
</dbReference>
<accession>A0A2B7Y502</accession>
<keyword evidence="7" id="KW-0067">ATP-binding</keyword>
<evidence type="ECO:0000256" key="8">
    <source>
        <dbReference type="ARBA" id="ARBA00023054"/>
    </source>
</evidence>
<dbReference type="Gene3D" id="3.40.50.300">
    <property type="entry name" value="P-loop containing nucleotide triphosphate hydrolases"/>
    <property type="match status" value="1"/>
</dbReference>
<dbReference type="InterPro" id="IPR027417">
    <property type="entry name" value="P-loop_NTPase"/>
</dbReference>
<keyword evidence="5" id="KW-0547">Nucleotide-binding</keyword>
<protein>
    <recommendedName>
        <fullName evidence="15">RecF/RecN/SMC N-terminal domain-containing protein</fullName>
    </recommendedName>
</protein>
<dbReference type="GO" id="GO:0000724">
    <property type="term" value="P:double-strand break repair via homologous recombination"/>
    <property type="evidence" value="ECO:0007669"/>
    <property type="project" value="TreeGrafter"/>
</dbReference>
<keyword evidence="11" id="KW-0539">Nucleus</keyword>
<dbReference type="GO" id="GO:0030915">
    <property type="term" value="C:Smc5-Smc6 complex"/>
    <property type="evidence" value="ECO:0007669"/>
    <property type="project" value="TreeGrafter"/>
</dbReference>
<dbReference type="PANTHER" id="PTHR19306">
    <property type="entry name" value="STRUCTURAL MAINTENANCE OF CHROMOSOMES 5,6 SMC5, SMC6"/>
    <property type="match status" value="1"/>
</dbReference>
<dbReference type="EMBL" id="PDNA01000076">
    <property type="protein sequence ID" value="PGH16093.1"/>
    <property type="molecule type" value="Genomic_DNA"/>
</dbReference>
<dbReference type="GO" id="GO:0005634">
    <property type="term" value="C:nucleus"/>
    <property type="evidence" value="ECO:0007669"/>
    <property type="project" value="UniProtKB-SubCell"/>
</dbReference>
<dbReference type="SUPFAM" id="SSF52540">
    <property type="entry name" value="P-loop containing nucleoside triphosphate hydrolases"/>
    <property type="match status" value="1"/>
</dbReference>
<keyword evidence="6" id="KW-0227">DNA damage</keyword>
<evidence type="ECO:0000256" key="1">
    <source>
        <dbReference type="ARBA" id="ARBA00004123"/>
    </source>
</evidence>
<name>A0A2B7Y502_POLH7</name>
<feature type="coiled-coil region" evidence="12">
    <location>
        <begin position="222"/>
        <end position="294"/>
    </location>
</feature>
<evidence type="ECO:0000256" key="7">
    <source>
        <dbReference type="ARBA" id="ARBA00022840"/>
    </source>
</evidence>
<keyword evidence="14" id="KW-1185">Reference proteome</keyword>
<keyword evidence="8 12" id="KW-0175">Coiled coil</keyword>
<evidence type="ECO:0000256" key="2">
    <source>
        <dbReference type="ARBA" id="ARBA00004286"/>
    </source>
</evidence>
<sequence>MDASVCPIFIGNDTGRLDTSAHEPDSQFDTALRVLEIDNDLVRRQLIINHGIEQMLLIEDLQDASKILFEGERPKNVKRCYCIDKTDRRRGFHLSFSRLGEPVQSPVPTFTRRPRMKTDIETQIGMQRDAVESLKRALHELEKDRGEVRAAFDRCKQAVARHERESRDLQIQVQKAEDHVEALQEAIDKDSVADGELETMKKGLLDAKEDKELHERFYQDSVNAMDTQMEKLRSIKRELAEKDQEIASCEQKIKGLQTEEATHSHRRRKALGEKNIIQDRIEKARNDKVSLEGKREVQAEVVLGYNRQASAVSERVPVPPGETASSVDKKLEKLKEDLDRYHAQMGATREEIATAAAEAKAKYERSRSQYEEFEETMQKLKETLINRRSRWDKFRSYISAKAKVQFTYFLSERSFRGTLLADHQKKLLDIQVEPDITKDNSNGRNAKTLSGGEKSFSQICLLLSLWEAMGSPIRCLDEFDVYMDLVNRSMTIEMLMAGARRSVGRQFILITPGSRDNIQLAPDVRVKELKPPERGQTTLNFPG</sequence>
<organism evidence="13 14">
    <name type="scientific">Polytolypa hystricis (strain UAMH7299)</name>
    <dbReference type="NCBI Taxonomy" id="1447883"/>
    <lineage>
        <taxon>Eukaryota</taxon>
        <taxon>Fungi</taxon>
        <taxon>Dikarya</taxon>
        <taxon>Ascomycota</taxon>
        <taxon>Pezizomycotina</taxon>
        <taxon>Eurotiomycetes</taxon>
        <taxon>Eurotiomycetidae</taxon>
        <taxon>Onygenales</taxon>
        <taxon>Onygenales incertae sedis</taxon>
        <taxon>Polytolypa</taxon>
    </lineage>
</organism>
<evidence type="ECO:0000256" key="4">
    <source>
        <dbReference type="ARBA" id="ARBA00022454"/>
    </source>
</evidence>
<keyword evidence="9" id="KW-0233">DNA recombination</keyword>
<evidence type="ECO:0000313" key="13">
    <source>
        <dbReference type="EMBL" id="PGH16093.1"/>
    </source>
</evidence>
<comment type="caution">
    <text evidence="13">The sequence shown here is derived from an EMBL/GenBank/DDBJ whole genome shotgun (WGS) entry which is preliminary data.</text>
</comment>
<reference evidence="13 14" key="1">
    <citation type="submission" date="2017-10" db="EMBL/GenBank/DDBJ databases">
        <title>Comparative genomics in systemic dimorphic fungi from Ajellomycetaceae.</title>
        <authorList>
            <person name="Munoz J.F."/>
            <person name="Mcewen J.G."/>
            <person name="Clay O.K."/>
            <person name="Cuomo C.A."/>
        </authorList>
    </citation>
    <scope>NUCLEOTIDE SEQUENCE [LARGE SCALE GENOMIC DNA]</scope>
    <source>
        <strain evidence="13 14">UAMH7299</strain>
    </source>
</reference>
<keyword evidence="4" id="KW-0158">Chromosome</keyword>
<comment type="similarity">
    <text evidence="3">Belongs to the SMC family. SMC6 subfamily.</text>
</comment>
<evidence type="ECO:0000256" key="3">
    <source>
        <dbReference type="ARBA" id="ARBA00006793"/>
    </source>
</evidence>
<dbReference type="GO" id="GO:0003684">
    <property type="term" value="F:damaged DNA binding"/>
    <property type="evidence" value="ECO:0007669"/>
    <property type="project" value="TreeGrafter"/>
</dbReference>
<evidence type="ECO:0000256" key="9">
    <source>
        <dbReference type="ARBA" id="ARBA00023172"/>
    </source>
</evidence>
<dbReference type="OrthoDB" id="10265785at2759"/>
<dbReference type="GO" id="GO:0005524">
    <property type="term" value="F:ATP binding"/>
    <property type="evidence" value="ECO:0007669"/>
    <property type="project" value="UniProtKB-KW"/>
</dbReference>
<dbReference type="GO" id="GO:0035861">
    <property type="term" value="C:site of double-strand break"/>
    <property type="evidence" value="ECO:0007669"/>
    <property type="project" value="TreeGrafter"/>
</dbReference>
<evidence type="ECO:0000256" key="12">
    <source>
        <dbReference type="SAM" id="Coils"/>
    </source>
</evidence>
<evidence type="ECO:0000256" key="11">
    <source>
        <dbReference type="ARBA" id="ARBA00023242"/>
    </source>
</evidence>
<evidence type="ECO:0000256" key="6">
    <source>
        <dbReference type="ARBA" id="ARBA00022763"/>
    </source>
</evidence>
<evidence type="ECO:0000256" key="5">
    <source>
        <dbReference type="ARBA" id="ARBA00022741"/>
    </source>
</evidence>
<keyword evidence="10" id="KW-0234">DNA repair</keyword>
<feature type="coiled-coil region" evidence="12">
    <location>
        <begin position="124"/>
        <end position="186"/>
    </location>
</feature>
<dbReference type="GO" id="GO:0003697">
    <property type="term" value="F:single-stranded DNA binding"/>
    <property type="evidence" value="ECO:0007669"/>
    <property type="project" value="TreeGrafter"/>
</dbReference>
<evidence type="ECO:0008006" key="15">
    <source>
        <dbReference type="Google" id="ProtNLM"/>
    </source>
</evidence>
<gene>
    <name evidence="13" type="ORF">AJ80_05308</name>
</gene>
<dbReference type="STRING" id="1447883.A0A2B7Y502"/>
<evidence type="ECO:0000256" key="10">
    <source>
        <dbReference type="ARBA" id="ARBA00023204"/>
    </source>
</evidence>
<dbReference type="Gene3D" id="1.10.287.1490">
    <property type="match status" value="1"/>
</dbReference>
<evidence type="ECO:0000313" key="14">
    <source>
        <dbReference type="Proteomes" id="UP000224634"/>
    </source>
</evidence>
<feature type="coiled-coil region" evidence="12">
    <location>
        <begin position="324"/>
        <end position="390"/>
    </location>
</feature>
<dbReference type="AlphaFoldDB" id="A0A2B7Y502"/>